<organism evidence="1 2">
    <name type="scientific">Ornithinimicrobium humiphilum</name>
    <dbReference type="NCBI Taxonomy" id="125288"/>
    <lineage>
        <taxon>Bacteria</taxon>
        <taxon>Bacillati</taxon>
        <taxon>Actinomycetota</taxon>
        <taxon>Actinomycetes</taxon>
        <taxon>Micrococcales</taxon>
        <taxon>Ornithinimicrobiaceae</taxon>
        <taxon>Ornithinimicrobium</taxon>
    </lineage>
</organism>
<sequence length="169" mass="17948">MKTRAHIAVAALTLSVVLTGCGGNDDEAQAAEAISASMMEESDEDFTVDQAQADCVGEGMVDRVGVDKLKEYGMLTDDLTVNDSVTDVTMEEADADSAADVLVNCVDAQAIIAEQMGADDSITPEQQECMAEAFTNEALTDMFSLMFQGKEDEATQGMMEPLMSCMMGS</sequence>
<proteinExistence type="predicted"/>
<protein>
    <submittedName>
        <fullName evidence="1">Uncharacterized protein</fullName>
    </submittedName>
</protein>
<dbReference type="PROSITE" id="PS51257">
    <property type="entry name" value="PROKAR_LIPOPROTEIN"/>
    <property type="match status" value="1"/>
</dbReference>
<evidence type="ECO:0000313" key="2">
    <source>
        <dbReference type="Proteomes" id="UP000315133"/>
    </source>
</evidence>
<gene>
    <name evidence="1" type="ORF">FB476_0731</name>
</gene>
<keyword evidence="2" id="KW-1185">Reference proteome</keyword>
<dbReference type="RefSeq" id="WP_141817577.1">
    <property type="nucleotide sequence ID" value="NZ_BAAAIL010000003.1"/>
</dbReference>
<reference evidence="1 2" key="1">
    <citation type="submission" date="2019-06" db="EMBL/GenBank/DDBJ databases">
        <title>Sequencing the genomes of 1000 actinobacteria strains.</title>
        <authorList>
            <person name="Klenk H.-P."/>
        </authorList>
    </citation>
    <scope>NUCLEOTIDE SEQUENCE [LARGE SCALE GENOMIC DNA]</scope>
    <source>
        <strain evidence="1 2">DSM 12362</strain>
    </source>
</reference>
<dbReference type="Proteomes" id="UP000315133">
    <property type="component" value="Unassembled WGS sequence"/>
</dbReference>
<dbReference type="EMBL" id="VFPU01000001">
    <property type="protein sequence ID" value="TQM95881.1"/>
    <property type="molecule type" value="Genomic_DNA"/>
</dbReference>
<accession>A0A543KLE0</accession>
<dbReference type="AlphaFoldDB" id="A0A543KLE0"/>
<dbReference type="OrthoDB" id="4868469at2"/>
<comment type="caution">
    <text evidence="1">The sequence shown here is derived from an EMBL/GenBank/DDBJ whole genome shotgun (WGS) entry which is preliminary data.</text>
</comment>
<evidence type="ECO:0000313" key="1">
    <source>
        <dbReference type="EMBL" id="TQM95881.1"/>
    </source>
</evidence>
<name>A0A543KLE0_9MICO</name>